<proteinExistence type="predicted"/>
<feature type="signal peptide" evidence="1">
    <location>
        <begin position="1"/>
        <end position="17"/>
    </location>
</feature>
<protein>
    <submittedName>
        <fullName evidence="2">Uncharacterized protein</fullName>
    </submittedName>
</protein>
<sequence length="79" mass="8733">MVHSLKAVFLLVILVIAKNEASVAQTPVSANATGLVFQGNQTNQTNQTMGTMENGLQKMMDNSYEIMASDEMEIDLEYY</sequence>
<dbReference type="Proteomes" id="UP000663879">
    <property type="component" value="Unassembled WGS sequence"/>
</dbReference>
<organism evidence="2 3">
    <name type="scientific">Brachionus calyciflorus</name>
    <dbReference type="NCBI Taxonomy" id="104777"/>
    <lineage>
        <taxon>Eukaryota</taxon>
        <taxon>Metazoa</taxon>
        <taxon>Spiralia</taxon>
        <taxon>Gnathifera</taxon>
        <taxon>Rotifera</taxon>
        <taxon>Eurotatoria</taxon>
        <taxon>Monogononta</taxon>
        <taxon>Pseudotrocha</taxon>
        <taxon>Ploima</taxon>
        <taxon>Brachionidae</taxon>
        <taxon>Brachionus</taxon>
    </lineage>
</organism>
<accession>A0A813MJT3</accession>
<dbReference type="EMBL" id="CAJNOC010000190">
    <property type="protein sequence ID" value="CAF0724821.1"/>
    <property type="molecule type" value="Genomic_DNA"/>
</dbReference>
<feature type="chain" id="PRO_5032759366" evidence="1">
    <location>
        <begin position="18"/>
        <end position="79"/>
    </location>
</feature>
<gene>
    <name evidence="2" type="ORF">OXX778_LOCUS2442</name>
</gene>
<comment type="caution">
    <text evidence="2">The sequence shown here is derived from an EMBL/GenBank/DDBJ whole genome shotgun (WGS) entry which is preliminary data.</text>
</comment>
<keyword evidence="3" id="KW-1185">Reference proteome</keyword>
<dbReference type="AlphaFoldDB" id="A0A813MJT3"/>
<keyword evidence="1" id="KW-0732">Signal</keyword>
<evidence type="ECO:0000313" key="2">
    <source>
        <dbReference type="EMBL" id="CAF0724821.1"/>
    </source>
</evidence>
<evidence type="ECO:0000256" key="1">
    <source>
        <dbReference type="SAM" id="SignalP"/>
    </source>
</evidence>
<reference evidence="2" key="1">
    <citation type="submission" date="2021-02" db="EMBL/GenBank/DDBJ databases">
        <authorList>
            <person name="Nowell W R."/>
        </authorList>
    </citation>
    <scope>NUCLEOTIDE SEQUENCE</scope>
    <source>
        <strain evidence="2">Ploen Becks lab</strain>
    </source>
</reference>
<evidence type="ECO:0000313" key="3">
    <source>
        <dbReference type="Proteomes" id="UP000663879"/>
    </source>
</evidence>
<name>A0A813MJT3_9BILA</name>